<dbReference type="PANTHER" id="PTHR20963:SF8">
    <property type="entry name" value="MULTIPLE INOSITOL POLYPHOSPHATE PHOSPHATASE 1"/>
    <property type="match status" value="1"/>
</dbReference>
<keyword evidence="6" id="KW-0732">Signal</keyword>
<evidence type="ECO:0000256" key="14">
    <source>
        <dbReference type="SAM" id="MobiDB-lite"/>
    </source>
</evidence>
<dbReference type="EC" id="3.1.3.80" evidence="3"/>
<dbReference type="Pfam" id="PF00328">
    <property type="entry name" value="His_Phos_2"/>
    <property type="match status" value="1"/>
</dbReference>
<sequence length="497" mass="53520">MIARTSPTPPSRDIRTAANERPADSADDGFYQTKTPYRPQQDASSYEAIPSGYLPISTQLVARHGSRGLASLKYDGALHAMLSKAEADGALTDLGRQLQADTLALMRANALLGHDMAGVAKPGYGNLTQAGIREHRGLAGRLLRRMSPLFDGTHAVRVVHSGKGRAVDSARHFADALVAARPALAASIAPATADRFLLYFHALKADADLVTDPLDPRYATWRDSLAYQAHAADPAIGAKLAALHASPEASEVARAVLATLVTPGFAAKLGGDGYRFANLGTHTFTAPDTGFSNTVQGDGRATLRSAADAVHLLYNLLLVAPALTAETNGVAMETYLAAPQARHLAYLRDAADFYRNGPGLREANPVTYRVATILLDDFFAQIEASASGPAVALRFTHGEEIMAFASRLKLDGVFVPEPAARTYAYDTNPWRGSRVSPMAANLQWDVFRNGTHRIVRMLYNERETDFPAICDGARIAPGSHFYDYDRLRAAYGYRRAG</sequence>
<protein>
    <recommendedName>
        <fullName evidence="5">Multiple inositol polyphosphate phosphatase 1</fullName>
        <ecNumber evidence="4">3.1.3.62</ecNumber>
        <ecNumber evidence="3">3.1.3.80</ecNumber>
    </recommendedName>
    <alternativeName>
        <fullName evidence="9">2,3-bisphosphoglycerate 3-phosphatase</fullName>
    </alternativeName>
</protein>
<evidence type="ECO:0000256" key="12">
    <source>
        <dbReference type="ARBA" id="ARBA00043691"/>
    </source>
</evidence>
<comment type="catalytic activity">
    <reaction evidence="13">
        <text>(2R)-2,3-bisphosphoglycerate + H2O = (2R)-2-phosphoglycerate + phosphate</text>
        <dbReference type="Rhea" id="RHEA:27381"/>
        <dbReference type="ChEBI" id="CHEBI:15377"/>
        <dbReference type="ChEBI" id="CHEBI:43474"/>
        <dbReference type="ChEBI" id="CHEBI:58248"/>
        <dbReference type="ChEBI" id="CHEBI:58289"/>
        <dbReference type="EC" id="3.1.3.80"/>
    </reaction>
    <physiologicalReaction direction="left-to-right" evidence="13">
        <dbReference type="Rhea" id="RHEA:27382"/>
    </physiologicalReaction>
</comment>
<evidence type="ECO:0000256" key="10">
    <source>
        <dbReference type="ARBA" id="ARBA00043668"/>
    </source>
</evidence>
<dbReference type="RefSeq" id="WP_052498438.1">
    <property type="nucleotide sequence ID" value="NZ_CP002581.1"/>
</dbReference>
<dbReference type="GO" id="GO:0016020">
    <property type="term" value="C:membrane"/>
    <property type="evidence" value="ECO:0007669"/>
    <property type="project" value="UniProtKB-SubCell"/>
</dbReference>
<evidence type="ECO:0000256" key="8">
    <source>
        <dbReference type="ARBA" id="ARBA00023136"/>
    </source>
</evidence>
<dbReference type="EC" id="3.1.3.62" evidence="4"/>
<dbReference type="AlphaFoldDB" id="A0A0B6S0V2"/>
<feature type="region of interest" description="Disordered" evidence="14">
    <location>
        <begin position="1"/>
        <end position="46"/>
    </location>
</feature>
<evidence type="ECO:0000256" key="4">
    <source>
        <dbReference type="ARBA" id="ARBA00013040"/>
    </source>
</evidence>
<dbReference type="GO" id="GO:0034417">
    <property type="term" value="F:bisphosphoglycerate 3-phosphatase activity"/>
    <property type="evidence" value="ECO:0007669"/>
    <property type="project" value="UniProtKB-EC"/>
</dbReference>
<evidence type="ECO:0000313" key="15">
    <source>
        <dbReference type="EMBL" id="AJK49278.1"/>
    </source>
</evidence>
<evidence type="ECO:0000256" key="2">
    <source>
        <dbReference type="ARBA" id="ARBA00008422"/>
    </source>
</evidence>
<keyword evidence="8" id="KW-0472">Membrane</keyword>
<evidence type="ECO:0000256" key="13">
    <source>
        <dbReference type="ARBA" id="ARBA00043832"/>
    </source>
</evidence>
<dbReference type="EMBL" id="CP002581">
    <property type="protein sequence ID" value="AJK49278.1"/>
    <property type="molecule type" value="Genomic_DNA"/>
</dbReference>
<comment type="similarity">
    <text evidence="2">Belongs to the histidine acid phosphatase family. MINPP1 subfamily.</text>
</comment>
<dbReference type="InterPro" id="IPR000560">
    <property type="entry name" value="His_Pase_clade-2"/>
</dbReference>
<organism evidence="15 16">
    <name type="scientific">Burkholderia plantarii</name>
    <dbReference type="NCBI Taxonomy" id="41899"/>
    <lineage>
        <taxon>Bacteria</taxon>
        <taxon>Pseudomonadati</taxon>
        <taxon>Pseudomonadota</taxon>
        <taxon>Betaproteobacteria</taxon>
        <taxon>Burkholderiales</taxon>
        <taxon>Burkholderiaceae</taxon>
        <taxon>Burkholderia</taxon>
    </lineage>
</organism>
<dbReference type="SUPFAM" id="SSF53254">
    <property type="entry name" value="Phosphoglycerate mutase-like"/>
    <property type="match status" value="1"/>
</dbReference>
<keyword evidence="16" id="KW-1185">Reference proteome</keyword>
<dbReference type="GO" id="GO:0003993">
    <property type="term" value="F:acid phosphatase activity"/>
    <property type="evidence" value="ECO:0007669"/>
    <property type="project" value="TreeGrafter"/>
</dbReference>
<comment type="subcellular location">
    <subcellularLocation>
        <location evidence="1">Membrane</location>
    </subcellularLocation>
</comment>
<dbReference type="Proteomes" id="UP000031838">
    <property type="component" value="Chromosome 2"/>
</dbReference>
<accession>A0A0B6S0V2</accession>
<evidence type="ECO:0000313" key="16">
    <source>
        <dbReference type="Proteomes" id="UP000031838"/>
    </source>
</evidence>
<comment type="catalytic activity">
    <reaction evidence="10">
        <text>1D-myo-inositol 1,2,5,6-tetrakisphosphate + H2O = 1D-myo-inositol 1,2,6-trisphosphate + phosphate</text>
        <dbReference type="Rhea" id="RHEA:77119"/>
        <dbReference type="ChEBI" id="CHEBI:15377"/>
        <dbReference type="ChEBI" id="CHEBI:43474"/>
        <dbReference type="ChEBI" id="CHEBI:195535"/>
        <dbReference type="ChEBI" id="CHEBI:195537"/>
        <dbReference type="EC" id="3.1.3.62"/>
    </reaction>
    <physiologicalReaction direction="left-to-right" evidence="10">
        <dbReference type="Rhea" id="RHEA:77120"/>
    </physiologicalReaction>
</comment>
<comment type="catalytic activity">
    <reaction evidence="12">
        <text>1D-myo-inositol hexakisphosphate + H2O = 1D-myo-inositol 1,2,4,5,6-pentakisphosphate + phosphate</text>
        <dbReference type="Rhea" id="RHEA:16989"/>
        <dbReference type="ChEBI" id="CHEBI:15377"/>
        <dbReference type="ChEBI" id="CHEBI:43474"/>
        <dbReference type="ChEBI" id="CHEBI:57798"/>
        <dbReference type="ChEBI" id="CHEBI:58130"/>
        <dbReference type="EC" id="3.1.3.62"/>
    </reaction>
    <physiologicalReaction direction="left-to-right" evidence="12">
        <dbReference type="Rhea" id="RHEA:16990"/>
    </physiologicalReaction>
</comment>
<dbReference type="InterPro" id="IPR029033">
    <property type="entry name" value="His_PPase_superfam"/>
</dbReference>
<evidence type="ECO:0000256" key="1">
    <source>
        <dbReference type="ARBA" id="ARBA00004370"/>
    </source>
</evidence>
<dbReference type="HOGENOM" id="CLU_029165_2_0_4"/>
<comment type="catalytic activity">
    <reaction evidence="11">
        <text>1D-myo-inositol 1,2,4,5,6-pentakisphosphate + H2O = 1D-myo-inositol 1,2,5,6-tetrakisphosphate + phosphate</text>
        <dbReference type="Rhea" id="RHEA:77115"/>
        <dbReference type="ChEBI" id="CHEBI:15377"/>
        <dbReference type="ChEBI" id="CHEBI:43474"/>
        <dbReference type="ChEBI" id="CHEBI:57798"/>
        <dbReference type="ChEBI" id="CHEBI:195535"/>
        <dbReference type="EC" id="3.1.3.62"/>
    </reaction>
    <physiologicalReaction direction="left-to-right" evidence="11">
        <dbReference type="Rhea" id="RHEA:77116"/>
    </physiologicalReaction>
</comment>
<gene>
    <name evidence="15" type="ORF">BGL_2c12000</name>
</gene>
<reference evidence="16" key="1">
    <citation type="submission" date="2011-03" db="EMBL/GenBank/DDBJ databases">
        <authorList>
            <person name="Voget S."/>
            <person name="Streit W.R."/>
            <person name="Jaeger K.E."/>
            <person name="Daniel R."/>
        </authorList>
    </citation>
    <scope>NUCLEOTIDE SEQUENCE [LARGE SCALE GENOMIC DNA]</scope>
    <source>
        <strain evidence="16">PG1</strain>
    </source>
</reference>
<dbReference type="Gene3D" id="3.40.50.1240">
    <property type="entry name" value="Phosphoglycerate mutase-like"/>
    <property type="match status" value="1"/>
</dbReference>
<dbReference type="KEGG" id="bgp:BGL_2c12000"/>
<name>A0A0B6S0V2_BURPL</name>
<evidence type="ECO:0000256" key="7">
    <source>
        <dbReference type="ARBA" id="ARBA00022801"/>
    </source>
</evidence>
<dbReference type="PANTHER" id="PTHR20963">
    <property type="entry name" value="MULTIPLE INOSITOL POLYPHOSPHATE PHOSPHATASE-RELATED"/>
    <property type="match status" value="1"/>
</dbReference>
<evidence type="ECO:0000256" key="5">
    <source>
        <dbReference type="ARBA" id="ARBA00018097"/>
    </source>
</evidence>
<keyword evidence="7" id="KW-0378">Hydrolase</keyword>
<dbReference type="OrthoDB" id="9770871at2"/>
<proteinExistence type="inferred from homology"/>
<evidence type="ECO:0000256" key="6">
    <source>
        <dbReference type="ARBA" id="ARBA00022729"/>
    </source>
</evidence>
<evidence type="ECO:0000256" key="9">
    <source>
        <dbReference type="ARBA" id="ARBA00031642"/>
    </source>
</evidence>
<reference evidence="15 16" key="2">
    <citation type="journal article" date="2016" name="Appl. Microbiol. Biotechnol.">
        <title>Mutations improving production and secretion of extracellular lipase by Burkholderia glumae PG1.</title>
        <authorList>
            <person name="Knapp A."/>
            <person name="Voget S."/>
            <person name="Gao R."/>
            <person name="Zaburannyi N."/>
            <person name="Krysciak D."/>
            <person name="Breuer M."/>
            <person name="Hauer B."/>
            <person name="Streit W.R."/>
            <person name="Muller R."/>
            <person name="Daniel R."/>
            <person name="Jaeger K.E."/>
        </authorList>
    </citation>
    <scope>NUCLEOTIDE SEQUENCE [LARGE SCALE GENOMIC DNA]</scope>
    <source>
        <strain evidence="15 16">PG1</strain>
    </source>
</reference>
<evidence type="ECO:0000256" key="11">
    <source>
        <dbReference type="ARBA" id="ARBA00043671"/>
    </source>
</evidence>
<evidence type="ECO:0000256" key="3">
    <source>
        <dbReference type="ARBA" id="ARBA00012976"/>
    </source>
</evidence>